<organism evidence="1 2">
    <name type="scientific">Neurospora hispaniola</name>
    <dbReference type="NCBI Taxonomy" id="588809"/>
    <lineage>
        <taxon>Eukaryota</taxon>
        <taxon>Fungi</taxon>
        <taxon>Dikarya</taxon>
        <taxon>Ascomycota</taxon>
        <taxon>Pezizomycotina</taxon>
        <taxon>Sordariomycetes</taxon>
        <taxon>Sordariomycetidae</taxon>
        <taxon>Sordariales</taxon>
        <taxon>Sordariaceae</taxon>
        <taxon>Neurospora</taxon>
    </lineage>
</organism>
<proteinExistence type="predicted"/>
<dbReference type="EMBL" id="JAULSX010000005">
    <property type="protein sequence ID" value="KAK3490426.1"/>
    <property type="molecule type" value="Genomic_DNA"/>
</dbReference>
<dbReference type="RefSeq" id="XP_062691609.1">
    <property type="nucleotide sequence ID" value="XM_062832735.1"/>
</dbReference>
<gene>
    <name evidence="1" type="ORF">B0T23DRAFT_161405</name>
</gene>
<comment type="caution">
    <text evidence="1">The sequence shown here is derived from an EMBL/GenBank/DDBJ whole genome shotgun (WGS) entry which is preliminary data.</text>
</comment>
<dbReference type="GeneID" id="87870357"/>
<reference evidence="1 2" key="1">
    <citation type="journal article" date="2023" name="Mol. Phylogenet. Evol.">
        <title>Genome-scale phylogeny and comparative genomics of the fungal order Sordariales.</title>
        <authorList>
            <person name="Hensen N."/>
            <person name="Bonometti L."/>
            <person name="Westerberg I."/>
            <person name="Brannstrom I.O."/>
            <person name="Guillou S."/>
            <person name="Cros-Aarteil S."/>
            <person name="Calhoun S."/>
            <person name="Haridas S."/>
            <person name="Kuo A."/>
            <person name="Mondo S."/>
            <person name="Pangilinan J."/>
            <person name="Riley R."/>
            <person name="LaButti K."/>
            <person name="Andreopoulos B."/>
            <person name="Lipzen A."/>
            <person name="Chen C."/>
            <person name="Yan M."/>
            <person name="Daum C."/>
            <person name="Ng V."/>
            <person name="Clum A."/>
            <person name="Steindorff A."/>
            <person name="Ohm R.A."/>
            <person name="Martin F."/>
            <person name="Silar P."/>
            <person name="Natvig D.O."/>
            <person name="Lalanne C."/>
            <person name="Gautier V."/>
            <person name="Ament-Velasquez S.L."/>
            <person name="Kruys A."/>
            <person name="Hutchinson M.I."/>
            <person name="Powell A.J."/>
            <person name="Barry K."/>
            <person name="Miller A.N."/>
            <person name="Grigoriev I.V."/>
            <person name="Debuchy R."/>
            <person name="Gladieux P."/>
            <person name="Hiltunen Thoren M."/>
            <person name="Johannesson H."/>
        </authorList>
    </citation>
    <scope>NUCLEOTIDE SEQUENCE [LARGE SCALE GENOMIC DNA]</scope>
    <source>
        <strain evidence="1 2">FGSC 10403</strain>
    </source>
</reference>
<dbReference type="AlphaFoldDB" id="A0AAJ0MQ26"/>
<protein>
    <submittedName>
        <fullName evidence="1">Uncharacterized protein</fullName>
    </submittedName>
</protein>
<name>A0AAJ0MQ26_9PEZI</name>
<evidence type="ECO:0000313" key="1">
    <source>
        <dbReference type="EMBL" id="KAK3490426.1"/>
    </source>
</evidence>
<evidence type="ECO:0000313" key="2">
    <source>
        <dbReference type="Proteomes" id="UP001285908"/>
    </source>
</evidence>
<accession>A0AAJ0MQ26</accession>
<dbReference type="Proteomes" id="UP001285908">
    <property type="component" value="Unassembled WGS sequence"/>
</dbReference>
<sequence>MAMASFQRMMANLGKGYEQRDECDICDTADSHGSEADPHDNEIKHARESTVAEFDARLKPSPDADLVSKSQIHGVEVVKTDENRSTMSMVA</sequence>
<keyword evidence="2" id="KW-1185">Reference proteome</keyword>